<keyword evidence="3" id="KW-1185">Reference proteome</keyword>
<dbReference type="OrthoDB" id="669636at2"/>
<dbReference type="STRING" id="1465490.SAMN05444277_11367"/>
<reference evidence="2 3" key="1">
    <citation type="submission" date="2016-10" db="EMBL/GenBank/DDBJ databases">
        <authorList>
            <person name="de Groot N.N."/>
        </authorList>
    </citation>
    <scope>NUCLEOTIDE SEQUENCE [LARGE SCALE GENOMIC DNA]</scope>
    <source>
        <strain evidence="2 3">DSM 28286</strain>
    </source>
</reference>
<evidence type="ECO:0000256" key="1">
    <source>
        <dbReference type="SAM" id="MobiDB-lite"/>
    </source>
</evidence>
<gene>
    <name evidence="2" type="ORF">SAMN05444277_11367</name>
</gene>
<evidence type="ECO:0000313" key="2">
    <source>
        <dbReference type="EMBL" id="SFQ45836.1"/>
    </source>
</evidence>
<accession>A0A1I5YNM5</accession>
<name>A0A1I5YNM5_9BACT</name>
<dbReference type="Proteomes" id="UP000199031">
    <property type="component" value="Unassembled WGS sequence"/>
</dbReference>
<organism evidence="2 3">
    <name type="scientific">Parafilimonas terrae</name>
    <dbReference type="NCBI Taxonomy" id="1465490"/>
    <lineage>
        <taxon>Bacteria</taxon>
        <taxon>Pseudomonadati</taxon>
        <taxon>Bacteroidota</taxon>
        <taxon>Chitinophagia</taxon>
        <taxon>Chitinophagales</taxon>
        <taxon>Chitinophagaceae</taxon>
        <taxon>Parafilimonas</taxon>
    </lineage>
</organism>
<dbReference type="RefSeq" id="WP_143075914.1">
    <property type="nucleotide sequence ID" value="NZ_FOXQ01000013.1"/>
</dbReference>
<feature type="compositionally biased region" description="Basic and acidic residues" evidence="1">
    <location>
        <begin position="201"/>
        <end position="211"/>
    </location>
</feature>
<evidence type="ECO:0000313" key="3">
    <source>
        <dbReference type="Proteomes" id="UP000199031"/>
    </source>
</evidence>
<dbReference type="AlphaFoldDB" id="A0A1I5YNM5"/>
<dbReference type="EMBL" id="FOXQ01000013">
    <property type="protein sequence ID" value="SFQ45836.1"/>
    <property type="molecule type" value="Genomic_DNA"/>
</dbReference>
<dbReference type="Gene3D" id="3.40.50.10610">
    <property type="entry name" value="ABC-type transport auxiliary lipoprotein component"/>
    <property type="match status" value="1"/>
</dbReference>
<proteinExistence type="predicted"/>
<feature type="region of interest" description="Disordered" evidence="1">
    <location>
        <begin position="194"/>
        <end position="224"/>
    </location>
</feature>
<protein>
    <submittedName>
        <fullName evidence="2">Uncharacterized protein</fullName>
    </submittedName>
</protein>
<sequence>MKNILFFIAVFCYGAVYAQESYDSVYMKNGDINVGKVAAINDSAISFTYKGETLEYNFKKADMSRIIFASGRVQNFESLKPITNTIATTNTKTSETNVDHRNKVAILPFGFLSLNQQNSIEWGYKAQEECYTYLNKSTTFSLQDPSNTNALLGTAGISFENIRNFTNQQLCNLLGVEYIIRGTVTTNAVSLTSSGSASYNEKTKNGSDKKGNNSKTSGNVYSSTSTQQNYKTSVLMEIYKDTGDKIFGRDRDSFWSTLDAYKSTIQYLLKKSPLYNGK</sequence>